<evidence type="ECO:0000313" key="3">
    <source>
        <dbReference type="Proteomes" id="UP000451565"/>
    </source>
</evidence>
<protein>
    <submittedName>
        <fullName evidence="2">Alpha/beta fold hydrolase</fullName>
    </submittedName>
</protein>
<proteinExistence type="predicted"/>
<dbReference type="EMBL" id="WINI01000009">
    <property type="protein sequence ID" value="MQR02447.1"/>
    <property type="molecule type" value="Genomic_DNA"/>
</dbReference>
<comment type="caution">
    <text evidence="2">The sequence shown here is derived from an EMBL/GenBank/DDBJ whole genome shotgun (WGS) entry which is preliminary data.</text>
</comment>
<dbReference type="InterPro" id="IPR050266">
    <property type="entry name" value="AB_hydrolase_sf"/>
</dbReference>
<dbReference type="Gene3D" id="3.40.50.1820">
    <property type="entry name" value="alpha/beta hydrolase"/>
    <property type="match status" value="1"/>
</dbReference>
<accession>A0A843YWT2</accession>
<dbReference type="OrthoDB" id="9780765at2"/>
<keyword evidence="2" id="KW-0378">Hydrolase</keyword>
<reference evidence="2 3" key="1">
    <citation type="submission" date="2019-10" db="EMBL/GenBank/DDBJ databases">
        <title>Glaciimonas soli sp. nov., a psychrophilic bacterium isolated from the forest soil of a high elevation mountain in Taiwan.</title>
        <authorList>
            <person name="Wang L.-T."/>
            <person name="Shieh W.Y."/>
        </authorList>
    </citation>
    <scope>NUCLEOTIDE SEQUENCE [LARGE SCALE GENOMIC DNA]</scope>
    <source>
        <strain evidence="2 3">GS1</strain>
    </source>
</reference>
<name>A0A843YWT2_9BURK</name>
<evidence type="ECO:0000259" key="1">
    <source>
        <dbReference type="Pfam" id="PF00561"/>
    </source>
</evidence>
<sequence length="268" mass="29913">MNPNNASIQPVIEGLGYTQHGTGPECVLVLHDWLGDHTSYDSVIPYLDGAMFTYVFADLRGYGKSFHITGNYTVQEIAADCLKLADSLGWQHFHLMGHSMTGMAVQRIAADAPSRIKSVVAVCPISAAGNQMNDEALNFFASTGESDDNFRRLIKYVSGGLSDQWANAKLRQNRETVAPACRLGYLNMLTKTNFVNDVRGLEMPYLIVIAERDPGLDEDAMKNTFLAWYPNAELLTIPNCGHYPMQECPPYFATIIEKFLHSQIRIRR</sequence>
<dbReference type="InterPro" id="IPR000073">
    <property type="entry name" value="AB_hydrolase_1"/>
</dbReference>
<dbReference type="GO" id="GO:0016787">
    <property type="term" value="F:hydrolase activity"/>
    <property type="evidence" value="ECO:0007669"/>
    <property type="project" value="UniProtKB-KW"/>
</dbReference>
<organism evidence="2 3">
    <name type="scientific">Glaciimonas soli</name>
    <dbReference type="NCBI Taxonomy" id="2590999"/>
    <lineage>
        <taxon>Bacteria</taxon>
        <taxon>Pseudomonadati</taxon>
        <taxon>Pseudomonadota</taxon>
        <taxon>Betaproteobacteria</taxon>
        <taxon>Burkholderiales</taxon>
        <taxon>Oxalobacteraceae</taxon>
        <taxon>Glaciimonas</taxon>
    </lineage>
</organism>
<dbReference type="PANTHER" id="PTHR43798">
    <property type="entry name" value="MONOACYLGLYCEROL LIPASE"/>
    <property type="match status" value="1"/>
</dbReference>
<dbReference type="SUPFAM" id="SSF53474">
    <property type="entry name" value="alpha/beta-Hydrolases"/>
    <property type="match status" value="1"/>
</dbReference>
<dbReference type="Pfam" id="PF00561">
    <property type="entry name" value="Abhydrolase_1"/>
    <property type="match status" value="1"/>
</dbReference>
<keyword evidence="3" id="KW-1185">Reference proteome</keyword>
<dbReference type="Proteomes" id="UP000451565">
    <property type="component" value="Unassembled WGS sequence"/>
</dbReference>
<feature type="domain" description="AB hydrolase-1" evidence="1">
    <location>
        <begin position="27"/>
        <end position="244"/>
    </location>
</feature>
<dbReference type="AlphaFoldDB" id="A0A843YWT2"/>
<gene>
    <name evidence="2" type="ORF">GEV47_17360</name>
</gene>
<dbReference type="InterPro" id="IPR029058">
    <property type="entry name" value="AB_hydrolase_fold"/>
</dbReference>
<evidence type="ECO:0000313" key="2">
    <source>
        <dbReference type="EMBL" id="MQR02447.1"/>
    </source>
</evidence>